<gene>
    <name evidence="2" type="ORF">B0J11DRAFT_596112</name>
</gene>
<dbReference type="Proteomes" id="UP000700596">
    <property type="component" value="Unassembled WGS sequence"/>
</dbReference>
<keyword evidence="3" id="KW-1185">Reference proteome</keyword>
<evidence type="ECO:0000313" key="3">
    <source>
        <dbReference type="Proteomes" id="UP000700596"/>
    </source>
</evidence>
<evidence type="ECO:0000256" key="1">
    <source>
        <dbReference type="SAM" id="SignalP"/>
    </source>
</evidence>
<sequence>MRHIITLVLLTFFSALIAAIPQASTKPPKGAVTIKKVDVDAPDVDTEGSGCRAGTVGVAIAPDSSFITLMFDDFQAAIGPKSGNVKKRAFCRVNVTMSSPGWAFDVKSVDFRGYVKIAKNVDVSLVSRWKWIDPSTGKDIKGKGNVQKKAVGPYEEDFLIHKDGEMSDTEQQLCSTKASAKFQLSLSASLNSLVTNADGYVKGDSVDASFGQYLNISWRKC</sequence>
<proteinExistence type="predicted"/>
<keyword evidence="1" id="KW-0732">Signal</keyword>
<dbReference type="InterPro" id="IPR025649">
    <property type="entry name" value="DUF4360"/>
</dbReference>
<dbReference type="AlphaFoldDB" id="A0A9P9IY19"/>
<evidence type="ECO:0000313" key="2">
    <source>
        <dbReference type="EMBL" id="KAH7135155.1"/>
    </source>
</evidence>
<reference evidence="2" key="1">
    <citation type="journal article" date="2021" name="Nat. Commun.">
        <title>Genetic determinants of endophytism in the Arabidopsis root mycobiome.</title>
        <authorList>
            <person name="Mesny F."/>
            <person name="Miyauchi S."/>
            <person name="Thiergart T."/>
            <person name="Pickel B."/>
            <person name="Atanasova L."/>
            <person name="Karlsson M."/>
            <person name="Huettel B."/>
            <person name="Barry K.W."/>
            <person name="Haridas S."/>
            <person name="Chen C."/>
            <person name="Bauer D."/>
            <person name="Andreopoulos W."/>
            <person name="Pangilinan J."/>
            <person name="LaButti K."/>
            <person name="Riley R."/>
            <person name="Lipzen A."/>
            <person name="Clum A."/>
            <person name="Drula E."/>
            <person name="Henrissat B."/>
            <person name="Kohler A."/>
            <person name="Grigoriev I.V."/>
            <person name="Martin F.M."/>
            <person name="Hacquard S."/>
        </authorList>
    </citation>
    <scope>NUCLEOTIDE SEQUENCE</scope>
    <source>
        <strain evidence="2">MPI-CAGE-CH-0243</strain>
    </source>
</reference>
<protein>
    <recommendedName>
        <fullName evidence="4">DUF4360 domain-containing protein</fullName>
    </recommendedName>
</protein>
<dbReference type="Pfam" id="PF14273">
    <property type="entry name" value="DUF4360"/>
    <property type="match status" value="1"/>
</dbReference>
<feature type="chain" id="PRO_5040330071" description="DUF4360 domain-containing protein" evidence="1">
    <location>
        <begin position="20"/>
        <end position="221"/>
    </location>
</feature>
<dbReference type="PANTHER" id="PTHR38847:SF1">
    <property type="entry name" value="PSEUDOURIDINE SYNTHASE RSUA_RLUA-LIKE DOMAIN-CONTAINING PROTEIN"/>
    <property type="match status" value="1"/>
</dbReference>
<organism evidence="2 3">
    <name type="scientific">Dendryphion nanum</name>
    <dbReference type="NCBI Taxonomy" id="256645"/>
    <lineage>
        <taxon>Eukaryota</taxon>
        <taxon>Fungi</taxon>
        <taxon>Dikarya</taxon>
        <taxon>Ascomycota</taxon>
        <taxon>Pezizomycotina</taxon>
        <taxon>Dothideomycetes</taxon>
        <taxon>Pleosporomycetidae</taxon>
        <taxon>Pleosporales</taxon>
        <taxon>Torulaceae</taxon>
        <taxon>Dendryphion</taxon>
    </lineage>
</organism>
<name>A0A9P9IY19_9PLEO</name>
<dbReference type="OrthoDB" id="152248at2759"/>
<dbReference type="EMBL" id="JAGMWT010000002">
    <property type="protein sequence ID" value="KAH7135155.1"/>
    <property type="molecule type" value="Genomic_DNA"/>
</dbReference>
<comment type="caution">
    <text evidence="2">The sequence shown here is derived from an EMBL/GenBank/DDBJ whole genome shotgun (WGS) entry which is preliminary data.</text>
</comment>
<evidence type="ECO:0008006" key="4">
    <source>
        <dbReference type="Google" id="ProtNLM"/>
    </source>
</evidence>
<accession>A0A9P9IY19</accession>
<feature type="signal peptide" evidence="1">
    <location>
        <begin position="1"/>
        <end position="19"/>
    </location>
</feature>
<dbReference type="PANTHER" id="PTHR38847">
    <property type="match status" value="1"/>
</dbReference>